<evidence type="ECO:0000313" key="3">
    <source>
        <dbReference type="Proteomes" id="UP001295444"/>
    </source>
</evidence>
<dbReference type="SUPFAM" id="SSF47823">
    <property type="entry name" value="lambda integrase-like, N-terminal domain"/>
    <property type="match status" value="1"/>
</dbReference>
<gene>
    <name evidence="2" type="ORF">PECUL_23A052330</name>
</gene>
<sequence length="182" mass="20263">MYIASPAPVDRGSSIAIPSIVFFSSGDGYRPSISRVPSSGSRWCTSSSCSPRSLASHSVVYFREPWSVKGVSQSTPQLIKGAPNTRQAYKSAWSRWHSWCMKLNLNPISAPFMSVLHFSDFYDEGKAYRTVDLTDRPFLLAIKVLIGRLSVDILSYIDFSEEYGLLIHPYHNTLSCGKSLLS</sequence>
<evidence type="ECO:0000256" key="1">
    <source>
        <dbReference type="ARBA" id="ARBA00023125"/>
    </source>
</evidence>
<dbReference type="AlphaFoldDB" id="A0AAD1VZ01"/>
<dbReference type="GO" id="GO:0003677">
    <property type="term" value="F:DNA binding"/>
    <property type="evidence" value="ECO:0007669"/>
    <property type="project" value="UniProtKB-KW"/>
</dbReference>
<evidence type="ECO:0000313" key="2">
    <source>
        <dbReference type="EMBL" id="CAH2277214.1"/>
    </source>
</evidence>
<keyword evidence="3" id="KW-1185">Reference proteome</keyword>
<keyword evidence="1" id="KW-0238">DNA-binding</keyword>
<dbReference type="EMBL" id="OW240914">
    <property type="protein sequence ID" value="CAH2277214.1"/>
    <property type="molecule type" value="Genomic_DNA"/>
</dbReference>
<protein>
    <submittedName>
        <fullName evidence="2">Uncharacterized protein</fullName>
    </submittedName>
</protein>
<accession>A0AAD1VZ01</accession>
<dbReference type="Proteomes" id="UP001295444">
    <property type="component" value="Chromosome 03"/>
</dbReference>
<dbReference type="InterPro" id="IPR010998">
    <property type="entry name" value="Integrase_recombinase_N"/>
</dbReference>
<reference evidence="2" key="1">
    <citation type="submission" date="2022-03" db="EMBL/GenBank/DDBJ databases">
        <authorList>
            <person name="Alioto T."/>
            <person name="Alioto T."/>
            <person name="Gomez Garrido J."/>
        </authorList>
    </citation>
    <scope>NUCLEOTIDE SEQUENCE</scope>
</reference>
<proteinExistence type="predicted"/>
<name>A0AAD1VZ01_PELCU</name>
<dbReference type="Gene3D" id="1.10.150.130">
    <property type="match status" value="1"/>
</dbReference>
<organism evidence="2 3">
    <name type="scientific">Pelobates cultripes</name>
    <name type="common">Western spadefoot toad</name>
    <dbReference type="NCBI Taxonomy" id="61616"/>
    <lineage>
        <taxon>Eukaryota</taxon>
        <taxon>Metazoa</taxon>
        <taxon>Chordata</taxon>
        <taxon>Craniata</taxon>
        <taxon>Vertebrata</taxon>
        <taxon>Euteleostomi</taxon>
        <taxon>Amphibia</taxon>
        <taxon>Batrachia</taxon>
        <taxon>Anura</taxon>
        <taxon>Pelobatoidea</taxon>
        <taxon>Pelobatidae</taxon>
        <taxon>Pelobates</taxon>
    </lineage>
</organism>